<dbReference type="InterPro" id="IPR013108">
    <property type="entry name" value="Amidohydro_3"/>
</dbReference>
<dbReference type="PATRIC" id="fig|632773.3.peg.918"/>
<evidence type="ECO:0000313" key="2">
    <source>
        <dbReference type="EMBL" id="AOM82234.1"/>
    </source>
</evidence>
<keyword evidence="2" id="KW-0378">Hydrolase</keyword>
<protein>
    <submittedName>
        <fullName evidence="2">Putative amidohydrolase ytcJ</fullName>
    </submittedName>
</protein>
<dbReference type="Pfam" id="PF07969">
    <property type="entry name" value="Amidohydro_3"/>
    <property type="match status" value="1"/>
</dbReference>
<dbReference type="PANTHER" id="PTHR22642">
    <property type="entry name" value="IMIDAZOLONEPROPIONASE"/>
    <property type="match status" value="1"/>
</dbReference>
<proteinExistence type="predicted"/>
<dbReference type="KEGG" id="bbev:BBEV_0863"/>
<dbReference type="Proteomes" id="UP000094463">
    <property type="component" value="Chromosome"/>
</dbReference>
<dbReference type="Gene3D" id="2.30.40.10">
    <property type="entry name" value="Urease, subunit C, domain 1"/>
    <property type="match status" value="1"/>
</dbReference>
<dbReference type="RefSeq" id="WP_069364346.1">
    <property type="nucleotide sequence ID" value="NZ_CP012502.1"/>
</dbReference>
<dbReference type="EMBL" id="CP012502">
    <property type="protein sequence ID" value="AOM82234.1"/>
    <property type="molecule type" value="Genomic_DNA"/>
</dbReference>
<dbReference type="GO" id="GO:0016810">
    <property type="term" value="F:hydrolase activity, acting on carbon-nitrogen (but not peptide) bonds"/>
    <property type="evidence" value="ECO:0007669"/>
    <property type="project" value="InterPro"/>
</dbReference>
<organism evidence="2 3">
    <name type="scientific">Salisediminibacterium beveridgei</name>
    <dbReference type="NCBI Taxonomy" id="632773"/>
    <lineage>
        <taxon>Bacteria</taxon>
        <taxon>Bacillati</taxon>
        <taxon>Bacillota</taxon>
        <taxon>Bacilli</taxon>
        <taxon>Bacillales</taxon>
        <taxon>Bacillaceae</taxon>
        <taxon>Salisediminibacterium</taxon>
    </lineage>
</organism>
<sequence>MATLYRNGTIRTLLTAEDMAEALITQEGKILAVGSEDELMEQYGAIISREINLEGGCLYPGFTDSHLHMIGHGERLLTLDLSDAGSLDEVKERLINRANTVPVGDWVIGEGFNENLFADAQIPDRRILDEVSRDHPILITRICRHAVSVNSKALDIAGVHTGTQDPSGGRIERYQDGEPTGYLHDQAQELVKYCLPSHKFADIERTLTTSLEDLFANGYTGGHTEDLFYYGNPVETVRVFEKVVDGSNRKFRTNLLVHHEAAKVVFDTYPNGPDSDFLDFGSVKIFTDGALGGRTAYLSEPYADDESTCGVAIHTQEQLTALVHLARSYQMPVAIHAIGDQALAETLTALEEEPPPRGALDRIIHAQILRPSLIEQMKRLPVALDIQPRFTVSDFPWVANRLGAERIQSCYAWKTLLHEGLICAGGSDAPIEPVNPLLGLHAAVTRRMPGVDHEGYLPKEKLTLFEALGLFTKGAAAAIGHQERRGWIKPGMEADFTVLSQDLFMLEPDDWLKVHALLTVVDDSIMYDSREGTRS</sequence>
<gene>
    <name evidence="2" type="primary">ytcJ</name>
    <name evidence="2" type="ORF">BBEV_0863</name>
</gene>
<reference evidence="2 3" key="1">
    <citation type="submission" date="2015-08" db="EMBL/GenBank/DDBJ databases">
        <title>The complete genome sequence of Bacillus beveridgei MLTeJB.</title>
        <authorList>
            <person name="Hanson T.E."/>
            <person name="Mesa C."/>
            <person name="Basesman S.M."/>
            <person name="Oremland R.S."/>
        </authorList>
    </citation>
    <scope>NUCLEOTIDE SEQUENCE [LARGE SCALE GENOMIC DNA]</scope>
    <source>
        <strain evidence="2 3">MLTeJB</strain>
    </source>
</reference>
<dbReference type="SUPFAM" id="SSF51556">
    <property type="entry name" value="Metallo-dependent hydrolases"/>
    <property type="match status" value="1"/>
</dbReference>
<accession>A0A1D7QT89</accession>
<evidence type="ECO:0000313" key="3">
    <source>
        <dbReference type="Proteomes" id="UP000094463"/>
    </source>
</evidence>
<dbReference type="InterPro" id="IPR032466">
    <property type="entry name" value="Metal_Hydrolase"/>
</dbReference>
<dbReference type="CDD" id="cd01300">
    <property type="entry name" value="YtcJ_like"/>
    <property type="match status" value="1"/>
</dbReference>
<dbReference type="SUPFAM" id="SSF51338">
    <property type="entry name" value="Composite domain of metallo-dependent hydrolases"/>
    <property type="match status" value="1"/>
</dbReference>
<evidence type="ECO:0000259" key="1">
    <source>
        <dbReference type="Pfam" id="PF07969"/>
    </source>
</evidence>
<keyword evidence="3" id="KW-1185">Reference proteome</keyword>
<dbReference type="STRING" id="632773.BBEV_0863"/>
<dbReference type="Gene3D" id="3.10.310.70">
    <property type="match status" value="1"/>
</dbReference>
<dbReference type="InterPro" id="IPR033932">
    <property type="entry name" value="YtcJ-like"/>
</dbReference>
<dbReference type="Gene3D" id="3.20.20.140">
    <property type="entry name" value="Metal-dependent hydrolases"/>
    <property type="match status" value="1"/>
</dbReference>
<dbReference type="AlphaFoldDB" id="A0A1D7QT89"/>
<name>A0A1D7QT89_9BACI</name>
<feature type="domain" description="Amidohydrolase 3" evidence="1">
    <location>
        <begin position="49"/>
        <end position="527"/>
    </location>
</feature>
<dbReference type="OrthoDB" id="9767366at2"/>
<dbReference type="InterPro" id="IPR011059">
    <property type="entry name" value="Metal-dep_hydrolase_composite"/>
</dbReference>
<dbReference type="PANTHER" id="PTHR22642:SF2">
    <property type="entry name" value="PROTEIN LONG AFTER FAR-RED 3"/>
    <property type="match status" value="1"/>
</dbReference>